<evidence type="ECO:0000256" key="1">
    <source>
        <dbReference type="SAM" id="MobiDB-lite"/>
    </source>
</evidence>
<feature type="compositionally biased region" description="Basic and acidic residues" evidence="1">
    <location>
        <begin position="125"/>
        <end position="134"/>
    </location>
</feature>
<dbReference type="OrthoDB" id="4777011at2759"/>
<feature type="compositionally biased region" description="Low complexity" evidence="1">
    <location>
        <begin position="74"/>
        <end position="84"/>
    </location>
</feature>
<dbReference type="Proteomes" id="UP000756346">
    <property type="component" value="Unassembled WGS sequence"/>
</dbReference>
<feature type="compositionally biased region" description="Gly residues" evidence="1">
    <location>
        <begin position="205"/>
        <end position="221"/>
    </location>
</feature>
<gene>
    <name evidence="2" type="ORF">B0I36DRAFT_365244</name>
</gene>
<feature type="region of interest" description="Disordered" evidence="1">
    <location>
        <begin position="403"/>
        <end position="431"/>
    </location>
</feature>
<keyword evidence="3" id="KW-1185">Reference proteome</keyword>
<reference evidence="2" key="1">
    <citation type="journal article" date="2021" name="Nat. Commun.">
        <title>Genetic determinants of endophytism in the Arabidopsis root mycobiome.</title>
        <authorList>
            <person name="Mesny F."/>
            <person name="Miyauchi S."/>
            <person name="Thiergart T."/>
            <person name="Pickel B."/>
            <person name="Atanasova L."/>
            <person name="Karlsson M."/>
            <person name="Huettel B."/>
            <person name="Barry K.W."/>
            <person name="Haridas S."/>
            <person name="Chen C."/>
            <person name="Bauer D."/>
            <person name="Andreopoulos W."/>
            <person name="Pangilinan J."/>
            <person name="LaButti K."/>
            <person name="Riley R."/>
            <person name="Lipzen A."/>
            <person name="Clum A."/>
            <person name="Drula E."/>
            <person name="Henrissat B."/>
            <person name="Kohler A."/>
            <person name="Grigoriev I.V."/>
            <person name="Martin F.M."/>
            <person name="Hacquard S."/>
        </authorList>
    </citation>
    <scope>NUCLEOTIDE SEQUENCE</scope>
    <source>
        <strain evidence="2">MPI-CAGE-CH-0230</strain>
    </source>
</reference>
<name>A0A9P9BNW0_9PEZI</name>
<organism evidence="2 3">
    <name type="scientific">Microdochium trichocladiopsis</name>
    <dbReference type="NCBI Taxonomy" id="1682393"/>
    <lineage>
        <taxon>Eukaryota</taxon>
        <taxon>Fungi</taxon>
        <taxon>Dikarya</taxon>
        <taxon>Ascomycota</taxon>
        <taxon>Pezizomycotina</taxon>
        <taxon>Sordariomycetes</taxon>
        <taxon>Xylariomycetidae</taxon>
        <taxon>Xylariales</taxon>
        <taxon>Microdochiaceae</taxon>
        <taxon>Microdochium</taxon>
    </lineage>
</organism>
<accession>A0A9P9BNW0</accession>
<feature type="region of interest" description="Disordered" evidence="1">
    <location>
        <begin position="205"/>
        <end position="227"/>
    </location>
</feature>
<feature type="compositionally biased region" description="Low complexity" evidence="1">
    <location>
        <begin position="344"/>
        <end position="361"/>
    </location>
</feature>
<dbReference type="AlphaFoldDB" id="A0A9P9BNW0"/>
<dbReference type="GeneID" id="70188655"/>
<feature type="region of interest" description="Disordered" evidence="1">
    <location>
        <begin position="1"/>
        <end position="26"/>
    </location>
</feature>
<protein>
    <submittedName>
        <fullName evidence="2">Uncharacterized protein</fullName>
    </submittedName>
</protein>
<feature type="region of interest" description="Disordered" evidence="1">
    <location>
        <begin position="108"/>
        <end position="134"/>
    </location>
</feature>
<dbReference type="EMBL" id="JAGTJQ010000007">
    <property type="protein sequence ID" value="KAH7028136.1"/>
    <property type="molecule type" value="Genomic_DNA"/>
</dbReference>
<evidence type="ECO:0000313" key="2">
    <source>
        <dbReference type="EMBL" id="KAH7028136.1"/>
    </source>
</evidence>
<dbReference type="RefSeq" id="XP_046010935.1">
    <property type="nucleotide sequence ID" value="XM_046159109.1"/>
</dbReference>
<evidence type="ECO:0000313" key="3">
    <source>
        <dbReference type="Proteomes" id="UP000756346"/>
    </source>
</evidence>
<feature type="region of interest" description="Disordered" evidence="1">
    <location>
        <begin position="65"/>
        <end position="84"/>
    </location>
</feature>
<sequence length="491" mass="54858">MSSTRQNRFPDMSGPSLVRNDSGTSEGSRFCIWGSSGCANLRAETEFIPDNPRCSYCRGSKKNNAAAKRKPKKPSNAVPSSSSSSSLLLDAALETSYPTPEGSDKIWCTGAGHEGDRATSSAQFRPREPYPCEDHRGTQAWRIRRDIVCDSCRGIRDPETGRLTGEPIAQVHYIPTDYFSLVKSKKLDWWYNAFRRAALQCDPRGGGGVGVGQGHPRGGSGKQQEPDDAMMLDAPAVCNENGTNPPFAEVDLDHIDSYTDEQWDATLQLMEEDLLGFDGDLEGVDFVTAMYEDFKRQADQRSPTPPAEQLMEQAVTAWEAQQREIELQQLQLLKDYTDQFDQAQSQVQFQSHSQNHSQSQSPEIKYEHPFTQGEDQCVNMDMDVDMKHHDNSLTDIQICHNHHDHAQQQQPASKPPQSSSILPVGRQNAPPHVRKNMETLVSNDMGLQCPSCGVIGRVELFFRGFALNDLEITIRPDWVQCLRCVEPAPKK</sequence>
<comment type="caution">
    <text evidence="2">The sequence shown here is derived from an EMBL/GenBank/DDBJ whole genome shotgun (WGS) entry which is preliminary data.</text>
</comment>
<proteinExistence type="predicted"/>
<feature type="region of interest" description="Disordered" evidence="1">
    <location>
        <begin position="344"/>
        <end position="364"/>
    </location>
</feature>
<feature type="compositionally biased region" description="Low complexity" evidence="1">
    <location>
        <begin position="407"/>
        <end position="420"/>
    </location>
</feature>